<evidence type="ECO:0000256" key="2">
    <source>
        <dbReference type="SAM" id="Phobius"/>
    </source>
</evidence>
<feature type="region of interest" description="Disordered" evidence="1">
    <location>
        <begin position="219"/>
        <end position="249"/>
    </location>
</feature>
<accession>A0A1W2TNK6</accession>
<dbReference type="EMBL" id="DF977489">
    <property type="protein sequence ID" value="GAP89953.2"/>
    <property type="molecule type" value="Genomic_DNA"/>
</dbReference>
<feature type="region of interest" description="Disordered" evidence="1">
    <location>
        <begin position="330"/>
        <end position="363"/>
    </location>
</feature>
<feature type="compositionally biased region" description="Low complexity" evidence="1">
    <location>
        <begin position="219"/>
        <end position="239"/>
    </location>
</feature>
<proteinExistence type="predicted"/>
<evidence type="ECO:0000313" key="4">
    <source>
        <dbReference type="Proteomes" id="UP000054516"/>
    </source>
</evidence>
<evidence type="ECO:0000256" key="1">
    <source>
        <dbReference type="SAM" id="MobiDB-lite"/>
    </source>
</evidence>
<dbReference type="Proteomes" id="UP000054516">
    <property type="component" value="Unassembled WGS sequence"/>
</dbReference>
<dbReference type="AlphaFoldDB" id="A0A1W2TNK6"/>
<evidence type="ECO:0000313" key="3">
    <source>
        <dbReference type="EMBL" id="GAP89953.2"/>
    </source>
</evidence>
<gene>
    <name evidence="3" type="ORF">SAMD00023353_4400610</name>
</gene>
<reference evidence="3" key="1">
    <citation type="submission" date="2016-03" db="EMBL/GenBank/DDBJ databases">
        <title>Draft genome sequence of Rosellinia necatrix.</title>
        <authorList>
            <person name="Kanematsu S."/>
        </authorList>
    </citation>
    <scope>NUCLEOTIDE SEQUENCE [LARGE SCALE GENOMIC DNA]</scope>
    <source>
        <strain evidence="3">W97</strain>
    </source>
</reference>
<name>A0A1W2TNK6_ROSNE</name>
<feature type="transmembrane region" description="Helical" evidence="2">
    <location>
        <begin position="254"/>
        <end position="278"/>
    </location>
</feature>
<organism evidence="3">
    <name type="scientific">Rosellinia necatrix</name>
    <name type="common">White root-rot fungus</name>
    <dbReference type="NCBI Taxonomy" id="77044"/>
    <lineage>
        <taxon>Eukaryota</taxon>
        <taxon>Fungi</taxon>
        <taxon>Dikarya</taxon>
        <taxon>Ascomycota</taxon>
        <taxon>Pezizomycotina</taxon>
        <taxon>Sordariomycetes</taxon>
        <taxon>Xylariomycetidae</taxon>
        <taxon>Xylariales</taxon>
        <taxon>Xylariaceae</taxon>
        <taxon>Rosellinia</taxon>
    </lineage>
</organism>
<protein>
    <submittedName>
        <fullName evidence="3">Uncharacterized protein</fullName>
    </submittedName>
</protein>
<sequence>MDFRLASIFHFLRYNIQESLKPNSPPVNILTYRLIMTEYSPSGGDAGTSPFPALTTTFTPPPQCTDWYISACSDTSCYAEAFPTGTGICGGSGGSASMISYACYPEVALSTREFANGAGTYTLEVATYSPGLYCPLGMSVATSVPLLDGVFCCPSGMRFQGDLEGGTCARTQTEGTFIVSTDCTSTTVPGPTGSLTTTVSIYAMPIFLGGRKLADPSSSPISFTTMSSSESTTPTTTMPVGSGNSSDPGPPTSLVAGLAVGISLAIVLLLAVCVFWFMRRYRRKMAWRLQGHQGPTSPEKESTELLREGKPELAASTAQRPELDPLATRAELEAPPEENGAGIYVHKPELQGTDLPSEDSARRGYVKRKGELEAFTARHGGS</sequence>
<keyword evidence="2" id="KW-1133">Transmembrane helix</keyword>
<dbReference type="CDD" id="cd12087">
    <property type="entry name" value="TM_EGFR-like"/>
    <property type="match status" value="1"/>
</dbReference>
<dbReference type="OrthoDB" id="4739739at2759"/>
<keyword evidence="4" id="KW-1185">Reference proteome</keyword>
<keyword evidence="2" id="KW-0472">Membrane</keyword>
<keyword evidence="2" id="KW-0812">Transmembrane</keyword>